<dbReference type="Proteomes" id="UP000829398">
    <property type="component" value="Chromosome 5"/>
</dbReference>
<evidence type="ECO:0000313" key="1">
    <source>
        <dbReference type="EMBL" id="KAH9752205.1"/>
    </source>
</evidence>
<accession>A0ACB8KCR4</accession>
<proteinExistence type="predicted"/>
<name>A0ACB8KCR4_CITSI</name>
<dbReference type="EMBL" id="CM039174">
    <property type="protein sequence ID" value="KAH9752205.1"/>
    <property type="molecule type" value="Genomic_DNA"/>
</dbReference>
<gene>
    <name evidence="1" type="ORF">KPL71_014614</name>
</gene>
<comment type="caution">
    <text evidence="1">The sequence shown here is derived from an EMBL/GenBank/DDBJ whole genome shotgun (WGS) entry which is preliminary data.</text>
</comment>
<organism evidence="1 2">
    <name type="scientific">Citrus sinensis</name>
    <name type="common">Sweet orange</name>
    <name type="synonym">Citrus aurantium var. sinensis</name>
    <dbReference type="NCBI Taxonomy" id="2711"/>
    <lineage>
        <taxon>Eukaryota</taxon>
        <taxon>Viridiplantae</taxon>
        <taxon>Streptophyta</taxon>
        <taxon>Embryophyta</taxon>
        <taxon>Tracheophyta</taxon>
        <taxon>Spermatophyta</taxon>
        <taxon>Magnoliopsida</taxon>
        <taxon>eudicotyledons</taxon>
        <taxon>Gunneridae</taxon>
        <taxon>Pentapetalae</taxon>
        <taxon>rosids</taxon>
        <taxon>malvids</taxon>
        <taxon>Sapindales</taxon>
        <taxon>Rutaceae</taxon>
        <taxon>Aurantioideae</taxon>
        <taxon>Citrus</taxon>
    </lineage>
</organism>
<reference evidence="2" key="1">
    <citation type="journal article" date="2023" name="Hortic. Res.">
        <title>A chromosome-level phased genome enabling allele-level studies in sweet orange: a case study on citrus Huanglongbing tolerance.</title>
        <authorList>
            <person name="Wu B."/>
            <person name="Yu Q."/>
            <person name="Deng Z."/>
            <person name="Duan Y."/>
            <person name="Luo F."/>
            <person name="Gmitter F. Jr."/>
        </authorList>
    </citation>
    <scope>NUCLEOTIDE SEQUENCE [LARGE SCALE GENOMIC DNA]</scope>
    <source>
        <strain evidence="2">cv. Valencia</strain>
    </source>
</reference>
<keyword evidence="2" id="KW-1185">Reference proteome</keyword>
<protein>
    <submittedName>
        <fullName evidence="1">Uncharacterized protein</fullName>
    </submittedName>
</protein>
<evidence type="ECO:0000313" key="2">
    <source>
        <dbReference type="Proteomes" id="UP000829398"/>
    </source>
</evidence>
<sequence length="764" mass="87637">MPLEWLTNYEHFHQNSEPIQTTEATFDRRPNGQVKLSFQTPDTKPISDSPQLSYIAMITAVQIGQEKKLHIHGFSSKGYPVYPDKINGHFIWDVPEAHMCNLDCPCLDDTDIEEELEVMWRKKKKKKKSSYPPSSCKPFPPHPPPDPKPHVHPIRSCLMFSSHSYEESFPPLEKQTDTKTRVTSKHFIQSLVTASGQPEEPKQYEDVLNWQTKNASAQNQTLQQLGILMAIETADPSASTSTPIVEDHPSDQASQTDPMPPPVHEHSTKPSSASWFTFDDIPRHKWAARLQEFAAWIDLQGTKLNTQPQVVLREFMARSTGSLRDWLESLGEYRQLQFMESPIGTALNIIHKQFIGEKTASTEADRKEYHQMKSTNLSIADISLGKIFQMAMLSLDKICEQKEFFKDLMEDKKPFSEACKKPYLKIECNDEKKCVCPTTKKRHFRKHFHRKSSKKPFRYFKKKDVSQYRKKKSNRCFVCKKRGHFARNCPHKSAKAVRLIQHLQHSSLLSENEDVESNFSEQSAQDDQTAFLIAESSYSEDISVISTVQTVNHVSTIPRPSLKMSILPSKFHKHVPIIGFIDTGADTSMIDPSVLPSDCWEHHSKLFRAVNSETFETTLITKKPVVDRHKTAFCIPDAHYQWIVMSFGLKVAPSLFQKAMTKIFSPILHHALVYIDDILLFSSDHESHQKLLLDFFHIVQAHGIMLSEKKSSVGKESIDFLGMVIKDDQYQPSPHIAIELLKFPDTHLNRKQIQQFLGIVNYDK</sequence>